<dbReference type="InterPro" id="IPR036047">
    <property type="entry name" value="F-box-like_dom_sf"/>
</dbReference>
<proteinExistence type="predicted"/>
<dbReference type="SUPFAM" id="SSF81383">
    <property type="entry name" value="F-box domain"/>
    <property type="match status" value="1"/>
</dbReference>
<keyword evidence="3" id="KW-1185">Reference proteome</keyword>
<dbReference type="SMART" id="SM00256">
    <property type="entry name" value="FBOX"/>
    <property type="match status" value="1"/>
</dbReference>
<dbReference type="CDD" id="cd22157">
    <property type="entry name" value="F-box_AtFBW1-like"/>
    <property type="match status" value="1"/>
</dbReference>
<feature type="domain" description="F-box" evidence="1">
    <location>
        <begin position="39"/>
        <end position="79"/>
    </location>
</feature>
<dbReference type="InterPro" id="IPR001810">
    <property type="entry name" value="F-box_dom"/>
</dbReference>
<dbReference type="AlphaFoldDB" id="A0AAP0BBW1"/>
<reference evidence="2 3" key="1">
    <citation type="journal article" date="2022" name="Nat. Plants">
        <title>Genomes of leafy and leafless Platanthera orchids illuminate the evolution of mycoheterotrophy.</title>
        <authorList>
            <person name="Li M.H."/>
            <person name="Liu K.W."/>
            <person name="Li Z."/>
            <person name="Lu H.C."/>
            <person name="Ye Q.L."/>
            <person name="Zhang D."/>
            <person name="Wang J.Y."/>
            <person name="Li Y.F."/>
            <person name="Zhong Z.M."/>
            <person name="Liu X."/>
            <person name="Yu X."/>
            <person name="Liu D.K."/>
            <person name="Tu X.D."/>
            <person name="Liu B."/>
            <person name="Hao Y."/>
            <person name="Liao X.Y."/>
            <person name="Jiang Y.T."/>
            <person name="Sun W.H."/>
            <person name="Chen J."/>
            <person name="Chen Y.Q."/>
            <person name="Ai Y."/>
            <person name="Zhai J.W."/>
            <person name="Wu S.S."/>
            <person name="Zhou Z."/>
            <person name="Hsiao Y.Y."/>
            <person name="Wu W.L."/>
            <person name="Chen Y.Y."/>
            <person name="Lin Y.F."/>
            <person name="Hsu J.L."/>
            <person name="Li C.Y."/>
            <person name="Wang Z.W."/>
            <person name="Zhao X."/>
            <person name="Zhong W.Y."/>
            <person name="Ma X.K."/>
            <person name="Ma L."/>
            <person name="Huang J."/>
            <person name="Chen G.Z."/>
            <person name="Huang M.Z."/>
            <person name="Huang L."/>
            <person name="Peng D.H."/>
            <person name="Luo Y.B."/>
            <person name="Zou S.Q."/>
            <person name="Chen S.P."/>
            <person name="Lan S."/>
            <person name="Tsai W.C."/>
            <person name="Van de Peer Y."/>
            <person name="Liu Z.J."/>
        </authorList>
    </citation>
    <scope>NUCLEOTIDE SEQUENCE [LARGE SCALE GENOMIC DNA]</scope>
    <source>
        <strain evidence="2">Lor287</strain>
    </source>
</reference>
<dbReference type="InterPro" id="IPR050796">
    <property type="entry name" value="SCF_F-box_component"/>
</dbReference>
<protein>
    <submittedName>
        <fullName evidence="2">F-box protein</fullName>
    </submittedName>
</protein>
<evidence type="ECO:0000313" key="3">
    <source>
        <dbReference type="Proteomes" id="UP001418222"/>
    </source>
</evidence>
<gene>
    <name evidence="2" type="ORF">KSP39_PZI014248</name>
</gene>
<dbReference type="NCBIfam" id="TIGR01640">
    <property type="entry name" value="F_box_assoc_1"/>
    <property type="match status" value="1"/>
</dbReference>
<sequence length="400" mass="45893">MDNSVEEETIIHGWRKRRDATEKHEECMSRIPHSSSLYLPECLVFNILLRLPAKSVGRFRCVSKLWLSISTDPYFIVTHTRRTPKPLVCPSIPLKNLLRRNELFNTASFGFEKQGTDVPLSSCDGLVSFISCFNSRGPPCWANNYVVNPLTGLRIDLPSPSADRYGKYSPMRELYYHRWTGQYRILNVNGKRAEVLSFGGTMNDYSWRLINSEPPGHVWVCWKKCVLVINDCLYWICETYSYGDRITVFDILEEAFSCMDLPHDVIIGGKEYGLVDIDGKLGCWMASNNAIDAYQINVWVEVEGGDKWRSAYSLHLGDDESRRLINRFSHYALIPFAFFSRGEFFFLVNGSVGMLYLLRWDLNSGNHSTQLLSHQPMGVSVRILIHKETLIDMATITQNV</sequence>
<dbReference type="PANTHER" id="PTHR31672:SF13">
    <property type="entry name" value="F-BOX PROTEIN CPR30-LIKE"/>
    <property type="match status" value="1"/>
</dbReference>
<dbReference type="Pfam" id="PF08268">
    <property type="entry name" value="FBA_3"/>
    <property type="match status" value="1"/>
</dbReference>
<dbReference type="Gene3D" id="1.20.1280.50">
    <property type="match status" value="1"/>
</dbReference>
<accession>A0AAP0BBW1</accession>
<dbReference type="EMBL" id="JBBWWQ010000012">
    <property type="protein sequence ID" value="KAK8934302.1"/>
    <property type="molecule type" value="Genomic_DNA"/>
</dbReference>
<name>A0AAP0BBW1_9ASPA</name>
<dbReference type="Pfam" id="PF00646">
    <property type="entry name" value="F-box"/>
    <property type="match status" value="1"/>
</dbReference>
<dbReference type="InterPro" id="IPR013187">
    <property type="entry name" value="F-box-assoc_dom_typ3"/>
</dbReference>
<dbReference type="InterPro" id="IPR017451">
    <property type="entry name" value="F-box-assoc_interact_dom"/>
</dbReference>
<dbReference type="PANTHER" id="PTHR31672">
    <property type="entry name" value="BNACNNG10540D PROTEIN"/>
    <property type="match status" value="1"/>
</dbReference>
<evidence type="ECO:0000259" key="1">
    <source>
        <dbReference type="SMART" id="SM00256"/>
    </source>
</evidence>
<comment type="caution">
    <text evidence="2">The sequence shown here is derived from an EMBL/GenBank/DDBJ whole genome shotgun (WGS) entry which is preliminary data.</text>
</comment>
<dbReference type="Proteomes" id="UP001418222">
    <property type="component" value="Unassembled WGS sequence"/>
</dbReference>
<evidence type="ECO:0000313" key="2">
    <source>
        <dbReference type="EMBL" id="KAK8934302.1"/>
    </source>
</evidence>
<organism evidence="2 3">
    <name type="scientific">Platanthera zijinensis</name>
    <dbReference type="NCBI Taxonomy" id="2320716"/>
    <lineage>
        <taxon>Eukaryota</taxon>
        <taxon>Viridiplantae</taxon>
        <taxon>Streptophyta</taxon>
        <taxon>Embryophyta</taxon>
        <taxon>Tracheophyta</taxon>
        <taxon>Spermatophyta</taxon>
        <taxon>Magnoliopsida</taxon>
        <taxon>Liliopsida</taxon>
        <taxon>Asparagales</taxon>
        <taxon>Orchidaceae</taxon>
        <taxon>Orchidoideae</taxon>
        <taxon>Orchideae</taxon>
        <taxon>Orchidinae</taxon>
        <taxon>Platanthera</taxon>
    </lineage>
</organism>